<evidence type="ECO:0000313" key="2">
    <source>
        <dbReference type="Proteomes" id="UP001168096"/>
    </source>
</evidence>
<organism evidence="1 2">
    <name type="scientific">Massilia orientalis</name>
    <dbReference type="NCBI Taxonomy" id="3050128"/>
    <lineage>
        <taxon>Bacteria</taxon>
        <taxon>Pseudomonadati</taxon>
        <taxon>Pseudomonadota</taxon>
        <taxon>Betaproteobacteria</taxon>
        <taxon>Burkholderiales</taxon>
        <taxon>Oxalobacteraceae</taxon>
        <taxon>Telluria group</taxon>
        <taxon>Massilia</taxon>
    </lineage>
</organism>
<gene>
    <name evidence="1" type="ORF">QPK29_032770</name>
</gene>
<keyword evidence="2" id="KW-1185">Reference proteome</keyword>
<dbReference type="Proteomes" id="UP001168096">
    <property type="component" value="Unassembled WGS sequence"/>
</dbReference>
<protein>
    <submittedName>
        <fullName evidence="1">Molybdopterin cofactor-binding domain-containing protein</fullName>
    </submittedName>
</protein>
<reference evidence="1" key="1">
    <citation type="submission" date="2024-11" db="EMBL/GenBank/DDBJ databases">
        <title>Description of Massilia orientalis sp. nov., isolated from rhizosphere soil of Ageratina adenophora.</title>
        <authorList>
            <person name="Wang Y."/>
        </authorList>
    </citation>
    <scope>NUCLEOTIDE SEQUENCE</scope>
    <source>
        <strain evidence="1">YIM B02787</strain>
    </source>
</reference>
<dbReference type="EMBL" id="JASNRB020000051">
    <property type="protein sequence ID" value="MFJ1472502.1"/>
    <property type="molecule type" value="Genomic_DNA"/>
</dbReference>
<accession>A0ACC7MK81</accession>
<proteinExistence type="predicted"/>
<comment type="caution">
    <text evidence="1">The sequence shown here is derived from an EMBL/GenBank/DDBJ whole genome shotgun (WGS) entry which is preliminary data.</text>
</comment>
<sequence>MSKQVFNNKRRAFLIGAAMTSVGALFTVAGCSPNKNTQQSGGPAVAANSGGQELNVWITIRPDNKVILKIPQTEIGQGGLTSISQLLAEELDVKWSDVMPEFYDPSVNLANNNVYVYTATLGSGGISNLTDPARIAAAQIRSMLIHAAAKRWNQPADTLDTAAGSVLHKASGRSILYADVAADAVKMPVPDPKTVLLKSPDKWQYIGKSVPRVDIPSKVDGSATYGIDIYFPGMKYAAVRQSPVFGGRLKAFDATEAKKHAGVIDVVRIKAGPSGSNDPTPGWGADFGMDDAVAVIADDWWTAKTVLESLHVEWDEGSFANANSKAIAEDFQKALAQPGSGMKVVRDEGNVDAALGKAKRQFEATFSVPFAEHAPMEPINCTAIVRDGGVEVWAGSQYPDEALRIAAKAANVSVEKVRLHPVLAGGGFGRRINSDYVSQAVQVAQAVKGTPVKLLWTREESIRRSYYPPYTLSKFRAGIDGHGKLIAWESASVGGRAQDQSYGTARLPHLIPNIRVSYEMRTTPPPFGWKRGVGFSQHHWMNQYFLNEIARASGQDPVEFQLALLRADELPQNIEKRDLALDRIVALRRVLEKLRDTVKWPVKSSPGRGRGIAVHDQSYWPEYSAAASAAMVEVSMQKDGLKVDRVVVVIDAGRVVNPNNAIAQIQGGVAFGLTDFLYSQISLENGKVVQSNFHDYPILKMAAMPSVEVHFLPSEAHSHGIGETPVPLVIAAVANAIADAGGPPIRGLPVTAHGVQVA</sequence>
<name>A0ACC7MK81_9BURK</name>
<evidence type="ECO:0000313" key="1">
    <source>
        <dbReference type="EMBL" id="MFJ1472502.1"/>
    </source>
</evidence>